<keyword evidence="4" id="KW-0012">Acyltransferase</keyword>
<dbReference type="InterPro" id="IPR012147">
    <property type="entry name" value="P_Ac_Bu_trans"/>
</dbReference>
<keyword evidence="7" id="KW-1185">Reference proteome</keyword>
<evidence type="ECO:0000313" key="6">
    <source>
        <dbReference type="EMBL" id="MDE5417467.1"/>
    </source>
</evidence>
<accession>A0ABT5VQA0</accession>
<dbReference type="PANTHER" id="PTHR43356:SF3">
    <property type="entry name" value="PHOSPHATE ACETYLTRANSFERASE"/>
    <property type="match status" value="1"/>
</dbReference>
<dbReference type="SUPFAM" id="SSF53659">
    <property type="entry name" value="Isocitrate/Isopropylmalate dehydrogenase-like"/>
    <property type="match status" value="1"/>
</dbReference>
<organism evidence="6 7">
    <name type="scientific">Paralabilibaculum antarcticum</name>
    <dbReference type="NCBI Taxonomy" id="2912572"/>
    <lineage>
        <taxon>Bacteria</taxon>
        <taxon>Pseudomonadati</taxon>
        <taxon>Bacteroidota</taxon>
        <taxon>Bacteroidia</taxon>
        <taxon>Marinilabiliales</taxon>
        <taxon>Marinifilaceae</taxon>
        <taxon>Paralabilibaculum</taxon>
    </lineage>
</organism>
<evidence type="ECO:0000256" key="4">
    <source>
        <dbReference type="ARBA" id="ARBA00023315"/>
    </source>
</evidence>
<keyword evidence="3" id="KW-0808">Transferase</keyword>
<feature type="domain" description="Phosphate acetyl/butaryl transferase" evidence="5">
    <location>
        <begin position="3"/>
        <end position="268"/>
    </location>
</feature>
<dbReference type="PANTHER" id="PTHR43356">
    <property type="entry name" value="PHOSPHATE ACETYLTRANSFERASE"/>
    <property type="match status" value="1"/>
</dbReference>
<dbReference type="PIRSF" id="PIRSF000428">
    <property type="entry name" value="P_Ac_trans"/>
    <property type="match status" value="1"/>
</dbReference>
<name>A0ABT5VQA0_9BACT</name>
<comment type="caution">
    <text evidence="6">The sequence shown here is derived from an EMBL/GenBank/DDBJ whole genome shotgun (WGS) entry which is preliminary data.</text>
</comment>
<protein>
    <recommendedName>
        <fullName evidence="5">Phosphate acetyl/butaryl transferase domain-containing protein</fullName>
    </recommendedName>
</protein>
<evidence type="ECO:0000256" key="3">
    <source>
        <dbReference type="ARBA" id="ARBA00022679"/>
    </source>
</evidence>
<evidence type="ECO:0000256" key="1">
    <source>
        <dbReference type="ARBA" id="ARBA00000705"/>
    </source>
</evidence>
<dbReference type="Proteomes" id="UP001528920">
    <property type="component" value="Unassembled WGS sequence"/>
</dbReference>
<evidence type="ECO:0000259" key="5">
    <source>
        <dbReference type="Pfam" id="PF01515"/>
    </source>
</evidence>
<comment type="similarity">
    <text evidence="2">Belongs to the phosphate acetyltransferase and butyryltransferase family.</text>
</comment>
<sequence>MIKENELDLENVPIINWRSIEERTRREEYAKILYEKRKRKGLTYPEALDKMTNRNYFGAMMVETGEADALISGSTSKYADTIKPAIHTVGVRPEINHIAGMYLLMTKQGPIFFSDTTVNPRPDAQTLVDTTLLTAEAVRKFNIEPVIALVSYSNFGSIRSGSPTRVQEATAALHRDHPDLIVDGDIQMNFALNCELRNQMFPFSKLGKRRVNTVIFPNLSSGNIAYKMMQELAQVEAIGPILLGMNKSIHVIALESSVREIVNMVTISVVDAI</sequence>
<evidence type="ECO:0000313" key="7">
    <source>
        <dbReference type="Proteomes" id="UP001528920"/>
    </source>
</evidence>
<dbReference type="InterPro" id="IPR042112">
    <property type="entry name" value="P_AcTrfase_dom2"/>
</dbReference>
<comment type="catalytic activity">
    <reaction evidence="1">
        <text>acetyl-CoA + phosphate = acetyl phosphate + CoA</text>
        <dbReference type="Rhea" id="RHEA:19521"/>
        <dbReference type="ChEBI" id="CHEBI:22191"/>
        <dbReference type="ChEBI" id="CHEBI:43474"/>
        <dbReference type="ChEBI" id="CHEBI:57287"/>
        <dbReference type="ChEBI" id="CHEBI:57288"/>
        <dbReference type="EC" id="2.3.1.8"/>
    </reaction>
</comment>
<dbReference type="Gene3D" id="3.40.50.10750">
    <property type="entry name" value="Isocitrate/Isopropylmalate dehydrogenase-like"/>
    <property type="match status" value="1"/>
</dbReference>
<proteinExistence type="inferred from homology"/>
<dbReference type="InterPro" id="IPR042113">
    <property type="entry name" value="P_AcTrfase_dom1"/>
</dbReference>
<dbReference type="InterPro" id="IPR050500">
    <property type="entry name" value="Phos_Acetyltrans/Butyryltrans"/>
</dbReference>
<reference evidence="6 7" key="1">
    <citation type="submission" date="2022-01" db="EMBL/GenBank/DDBJ databases">
        <title>Labilibaculum sp. nov, a marine bacterium isolated from Antarctica.</title>
        <authorList>
            <person name="Dai W."/>
        </authorList>
    </citation>
    <scope>NUCLEOTIDE SEQUENCE [LARGE SCALE GENOMIC DNA]</scope>
    <source>
        <strain evidence="6 7">DW002</strain>
    </source>
</reference>
<evidence type="ECO:0000256" key="2">
    <source>
        <dbReference type="ARBA" id="ARBA00005656"/>
    </source>
</evidence>
<dbReference type="InterPro" id="IPR002505">
    <property type="entry name" value="PTA_PTB"/>
</dbReference>
<dbReference type="Gene3D" id="3.40.50.10950">
    <property type="match status" value="1"/>
</dbReference>
<gene>
    <name evidence="6" type="ORF">L3049_05550</name>
</gene>
<dbReference type="Pfam" id="PF01515">
    <property type="entry name" value="PTA_PTB"/>
    <property type="match status" value="1"/>
</dbReference>
<dbReference type="EMBL" id="JAKJSC010000001">
    <property type="protein sequence ID" value="MDE5417467.1"/>
    <property type="molecule type" value="Genomic_DNA"/>
</dbReference>